<dbReference type="InterPro" id="IPR011263">
    <property type="entry name" value="DNA-dir_RNA_pol_RpoA/D/Rpb3"/>
</dbReference>
<evidence type="ECO:0000313" key="13">
    <source>
        <dbReference type="EMBL" id="AIA30699.1"/>
    </source>
</evidence>
<feature type="region of interest" description="Alpha N-terminal domain (alpha-NTD)" evidence="11">
    <location>
        <begin position="1"/>
        <end position="231"/>
    </location>
</feature>
<dbReference type="EMBL" id="CP007243">
    <property type="protein sequence ID" value="AIA30699.1"/>
    <property type="molecule type" value="Genomic_DNA"/>
</dbReference>
<dbReference type="GO" id="GO:0006351">
    <property type="term" value="P:DNA-templated transcription"/>
    <property type="evidence" value="ECO:0007669"/>
    <property type="project" value="UniProtKB-UniRule"/>
</dbReference>
<feature type="domain" description="DNA-directed RNA polymerase RpoA/D/Rpb3-type" evidence="12">
    <location>
        <begin position="24"/>
        <end position="231"/>
    </location>
</feature>
<dbReference type="AlphaFoldDB" id="A0A059XQ67"/>
<dbReference type="InterPro" id="IPR036643">
    <property type="entry name" value="RNApol_insert_sf"/>
</dbReference>
<dbReference type="Gene3D" id="1.10.150.20">
    <property type="entry name" value="5' to 3' exonuclease, C-terminal subdomain"/>
    <property type="match status" value="1"/>
</dbReference>
<dbReference type="RefSeq" id="WP_014961289.1">
    <property type="nucleotide sequence ID" value="NZ_CP007243.1"/>
</dbReference>
<dbReference type="SUPFAM" id="SSF56553">
    <property type="entry name" value="Insert subdomain of RNA polymerase alpha subunit"/>
    <property type="match status" value="1"/>
</dbReference>
<dbReference type="Gene3D" id="3.30.1360.10">
    <property type="entry name" value="RNA polymerase, RBP11-like subunit"/>
    <property type="match status" value="1"/>
</dbReference>
<name>A0A059XQ67_9BACT</name>
<reference evidence="14" key="1">
    <citation type="submission" date="2014-02" db="EMBL/GenBank/DDBJ databases">
        <title>Complete genome sequence and comparative genomic analysis of the nitrogen-fixing bacterium Leptospirillum ferriphilum YSK.</title>
        <authorList>
            <person name="Guo X."/>
            <person name="Yin H."/>
            <person name="Liang Y."/>
            <person name="Hu Q."/>
            <person name="Ma L."/>
            <person name="Xiao Y."/>
            <person name="Zhang X."/>
            <person name="Qiu G."/>
            <person name="Liu X."/>
        </authorList>
    </citation>
    <scope>NUCLEOTIDE SEQUENCE [LARGE SCALE GENOMIC DNA]</scope>
    <source>
        <strain evidence="14">YSK</strain>
    </source>
</reference>
<dbReference type="Pfam" id="PF03118">
    <property type="entry name" value="RNA_pol_A_CTD"/>
    <property type="match status" value="1"/>
</dbReference>
<dbReference type="GO" id="GO:0003677">
    <property type="term" value="F:DNA binding"/>
    <property type="evidence" value="ECO:0007669"/>
    <property type="project" value="UniProtKB-UniRule"/>
</dbReference>
<dbReference type="GO" id="GO:0046983">
    <property type="term" value="F:protein dimerization activity"/>
    <property type="evidence" value="ECO:0007669"/>
    <property type="project" value="InterPro"/>
</dbReference>
<dbReference type="OrthoDB" id="9805706at2"/>
<evidence type="ECO:0000256" key="8">
    <source>
        <dbReference type="ARBA" id="ARBA00032524"/>
    </source>
</evidence>
<evidence type="ECO:0000256" key="9">
    <source>
        <dbReference type="ARBA" id="ARBA00033070"/>
    </source>
</evidence>
<dbReference type="NCBIfam" id="NF003519">
    <property type="entry name" value="PRK05182.2-5"/>
    <property type="match status" value="1"/>
</dbReference>
<dbReference type="FunFam" id="1.10.150.20:FF:000001">
    <property type="entry name" value="DNA-directed RNA polymerase subunit alpha"/>
    <property type="match status" value="1"/>
</dbReference>
<comment type="subunit">
    <text evidence="11">Homodimer. The RNAP catalytic core consists of 2 alpha, 1 beta, 1 beta' and 1 omega subunit. When a sigma factor is associated with the core the holoenzyme is formed, which can initiate transcription.</text>
</comment>
<dbReference type="Pfam" id="PF01193">
    <property type="entry name" value="RNA_pol_L"/>
    <property type="match status" value="1"/>
</dbReference>
<organism evidence="13 14">
    <name type="scientific">Leptospirillum ferriphilum YSK</name>
    <dbReference type="NCBI Taxonomy" id="1441628"/>
    <lineage>
        <taxon>Bacteria</taxon>
        <taxon>Pseudomonadati</taxon>
        <taxon>Nitrospirota</taxon>
        <taxon>Nitrospiria</taxon>
        <taxon>Nitrospirales</taxon>
        <taxon>Nitrospiraceae</taxon>
        <taxon>Leptospirillum</taxon>
    </lineage>
</organism>
<dbReference type="KEGG" id="lfp:Y981_07840"/>
<evidence type="ECO:0000313" key="14">
    <source>
        <dbReference type="Proteomes" id="UP000027059"/>
    </source>
</evidence>
<evidence type="ECO:0000256" key="2">
    <source>
        <dbReference type="ARBA" id="ARBA00012418"/>
    </source>
</evidence>
<evidence type="ECO:0000256" key="4">
    <source>
        <dbReference type="ARBA" id="ARBA00022478"/>
    </source>
</evidence>
<comment type="domain">
    <text evidence="11">The N-terminal domain is essential for RNAP assembly and basal transcription, whereas the C-terminal domain is involved in interaction with transcriptional regulators and with upstream promoter elements.</text>
</comment>
<dbReference type="NCBIfam" id="NF003513">
    <property type="entry name" value="PRK05182.1-2"/>
    <property type="match status" value="1"/>
</dbReference>
<dbReference type="EC" id="2.7.7.6" evidence="2 11"/>
<evidence type="ECO:0000256" key="10">
    <source>
        <dbReference type="ARBA" id="ARBA00048552"/>
    </source>
</evidence>
<accession>A0A059XQ67</accession>
<comment type="function">
    <text evidence="11">DNA-dependent RNA polymerase catalyzes the transcription of DNA into RNA using the four ribonucleoside triphosphates as substrates.</text>
</comment>
<feature type="region of interest" description="Alpha C-terminal domain (alpha-CTD)" evidence="11">
    <location>
        <begin position="250"/>
        <end position="324"/>
    </location>
</feature>
<sequence>MNSVRDFQMPKSLSFDRDTQTDRFLRVIAEPFERGYGTTLGNSLRRILLSSIKGAAITAVRFRGVFHEFSNIPGVLEDVSDIILNLKEVRVKSHEPEPHWVHLKVSGQKYVTAGDISTGGVIDILDPGHHIATLDKGASLEMDLRIETGRGYVSAERNKTESLEVGVIPIDAVFTPLKKVNFTVDSTRVGRMTDYDKLTLDIETDGSLTPEEALSQAAQILKDHLDMFVIEDTDHLIPDSPKPTMKVEEIGDDLLTRNVLDLELSVRASNCLKNAEIKTVGDLIQKTENELLKTKNFGRKSLNEIKTVLSNMGLTLGMELTNKD</sequence>
<dbReference type="InterPro" id="IPR011773">
    <property type="entry name" value="DNA-dir_RpoA"/>
</dbReference>
<evidence type="ECO:0000256" key="6">
    <source>
        <dbReference type="ARBA" id="ARBA00022695"/>
    </source>
</evidence>
<comment type="catalytic activity">
    <reaction evidence="10 11">
        <text>RNA(n) + a ribonucleoside 5'-triphosphate = RNA(n+1) + diphosphate</text>
        <dbReference type="Rhea" id="RHEA:21248"/>
        <dbReference type="Rhea" id="RHEA-COMP:14527"/>
        <dbReference type="Rhea" id="RHEA-COMP:17342"/>
        <dbReference type="ChEBI" id="CHEBI:33019"/>
        <dbReference type="ChEBI" id="CHEBI:61557"/>
        <dbReference type="ChEBI" id="CHEBI:140395"/>
        <dbReference type="EC" id="2.7.7.6"/>
    </reaction>
</comment>
<dbReference type="Proteomes" id="UP000027059">
    <property type="component" value="Chromosome"/>
</dbReference>
<dbReference type="FunFam" id="2.170.120.12:FF:000001">
    <property type="entry name" value="DNA-directed RNA polymerase subunit alpha"/>
    <property type="match status" value="1"/>
</dbReference>
<dbReference type="InterPro" id="IPR011260">
    <property type="entry name" value="RNAP_asu_C"/>
</dbReference>
<dbReference type="InterPro" id="IPR011262">
    <property type="entry name" value="DNA-dir_RNA_pol_insert"/>
</dbReference>
<evidence type="ECO:0000256" key="1">
    <source>
        <dbReference type="ARBA" id="ARBA00007123"/>
    </source>
</evidence>
<dbReference type="SMART" id="SM00662">
    <property type="entry name" value="RPOLD"/>
    <property type="match status" value="1"/>
</dbReference>
<reference evidence="13 14" key="2">
    <citation type="journal article" date="2015" name="Biomed. Res. Int.">
        <title>Effects of Arsenite Resistance on the Growth and Functional Gene Expression of Leptospirillum ferriphilum and Acidithiobacillus thiooxidans in Pure Culture and Coculture.</title>
        <authorList>
            <person name="Jiang H."/>
            <person name="Liang Y."/>
            <person name="Yin H."/>
            <person name="Xiao Y."/>
            <person name="Guo X."/>
            <person name="Xu Y."/>
            <person name="Hu Q."/>
            <person name="Liu H."/>
            <person name="Liu X."/>
        </authorList>
    </citation>
    <scope>NUCLEOTIDE SEQUENCE [LARGE SCALE GENOMIC DNA]</scope>
    <source>
        <strain evidence="13 14">YSK</strain>
    </source>
</reference>
<dbReference type="GO" id="GO:0000428">
    <property type="term" value="C:DNA-directed RNA polymerase complex"/>
    <property type="evidence" value="ECO:0007669"/>
    <property type="project" value="UniProtKB-KW"/>
</dbReference>
<keyword evidence="5 11" id="KW-0808">Transferase</keyword>
<protein>
    <recommendedName>
        <fullName evidence="3 11">DNA-directed RNA polymerase subunit alpha</fullName>
        <shortName evidence="11">RNAP subunit alpha</shortName>
        <ecNumber evidence="2 11">2.7.7.6</ecNumber>
    </recommendedName>
    <alternativeName>
        <fullName evidence="9 11">RNA polymerase subunit alpha</fullName>
    </alternativeName>
    <alternativeName>
        <fullName evidence="8 11">Transcriptase subunit alpha</fullName>
    </alternativeName>
</protein>
<comment type="similarity">
    <text evidence="1 11">Belongs to the RNA polymerase alpha chain family.</text>
</comment>
<dbReference type="Pfam" id="PF01000">
    <property type="entry name" value="RNA_pol_A_bac"/>
    <property type="match status" value="1"/>
</dbReference>
<dbReference type="Gene3D" id="2.170.120.12">
    <property type="entry name" value="DNA-directed RNA polymerase, insert domain"/>
    <property type="match status" value="1"/>
</dbReference>
<evidence type="ECO:0000256" key="11">
    <source>
        <dbReference type="HAMAP-Rule" id="MF_00059"/>
    </source>
</evidence>
<keyword evidence="7 11" id="KW-0804">Transcription</keyword>
<evidence type="ECO:0000256" key="7">
    <source>
        <dbReference type="ARBA" id="ARBA00023163"/>
    </source>
</evidence>
<dbReference type="CDD" id="cd06928">
    <property type="entry name" value="RNAP_alpha_NTD"/>
    <property type="match status" value="1"/>
</dbReference>
<keyword evidence="14" id="KW-1185">Reference proteome</keyword>
<dbReference type="HOGENOM" id="CLU_053084_0_1_0"/>
<dbReference type="GO" id="GO:0005737">
    <property type="term" value="C:cytoplasm"/>
    <property type="evidence" value="ECO:0007669"/>
    <property type="project" value="UniProtKB-ARBA"/>
</dbReference>
<dbReference type="GO" id="GO:0003899">
    <property type="term" value="F:DNA-directed RNA polymerase activity"/>
    <property type="evidence" value="ECO:0007669"/>
    <property type="project" value="UniProtKB-UniRule"/>
</dbReference>
<gene>
    <name evidence="11" type="primary">rpoA</name>
    <name evidence="13" type="ORF">Y981_07840</name>
</gene>
<proteinExistence type="inferred from homology"/>
<dbReference type="InterPro" id="IPR036603">
    <property type="entry name" value="RBP11-like"/>
</dbReference>
<evidence type="ECO:0000256" key="3">
    <source>
        <dbReference type="ARBA" id="ARBA00015972"/>
    </source>
</evidence>
<dbReference type="SUPFAM" id="SSF55257">
    <property type="entry name" value="RBP11-like subunits of RNA polymerase"/>
    <property type="match status" value="1"/>
</dbReference>
<dbReference type="SUPFAM" id="SSF47789">
    <property type="entry name" value="C-terminal domain of RNA polymerase alpha subunit"/>
    <property type="match status" value="1"/>
</dbReference>
<evidence type="ECO:0000256" key="5">
    <source>
        <dbReference type="ARBA" id="ARBA00022679"/>
    </source>
</evidence>
<dbReference type="NCBIfam" id="TIGR02027">
    <property type="entry name" value="rpoA"/>
    <property type="match status" value="1"/>
</dbReference>
<evidence type="ECO:0000259" key="12">
    <source>
        <dbReference type="SMART" id="SM00662"/>
    </source>
</evidence>
<keyword evidence="4 11" id="KW-0240">DNA-directed RNA polymerase</keyword>
<dbReference type="HAMAP" id="MF_00059">
    <property type="entry name" value="RNApol_bact_RpoA"/>
    <property type="match status" value="1"/>
</dbReference>
<keyword evidence="6 11" id="KW-0548">Nucleotidyltransferase</keyword>